<evidence type="ECO:0008006" key="6">
    <source>
        <dbReference type="Google" id="ProtNLM"/>
    </source>
</evidence>
<accession>A0AAV7F264</accession>
<keyword evidence="5" id="KW-1185">Reference proteome</keyword>
<feature type="domain" description="Retrotransposon Copia-like N-terminal" evidence="2">
    <location>
        <begin position="50"/>
        <end position="87"/>
    </location>
</feature>
<name>A0AAV7F264_ARIFI</name>
<reference evidence="4 5" key="1">
    <citation type="submission" date="2021-07" db="EMBL/GenBank/DDBJ databases">
        <title>The Aristolochia fimbriata genome: insights into angiosperm evolution, floral development and chemical biosynthesis.</title>
        <authorList>
            <person name="Jiao Y."/>
        </authorList>
    </citation>
    <scope>NUCLEOTIDE SEQUENCE [LARGE SCALE GENOMIC DNA]</scope>
    <source>
        <strain evidence="4">IBCAS-2021</strain>
        <tissue evidence="4">Leaf</tissue>
    </source>
</reference>
<evidence type="ECO:0000259" key="2">
    <source>
        <dbReference type="Pfam" id="PF14244"/>
    </source>
</evidence>
<proteinExistence type="predicted"/>
<organism evidence="4 5">
    <name type="scientific">Aristolochia fimbriata</name>
    <name type="common">White veined hardy Dutchman's pipe vine</name>
    <dbReference type="NCBI Taxonomy" id="158543"/>
    <lineage>
        <taxon>Eukaryota</taxon>
        <taxon>Viridiplantae</taxon>
        <taxon>Streptophyta</taxon>
        <taxon>Embryophyta</taxon>
        <taxon>Tracheophyta</taxon>
        <taxon>Spermatophyta</taxon>
        <taxon>Magnoliopsida</taxon>
        <taxon>Magnoliidae</taxon>
        <taxon>Piperales</taxon>
        <taxon>Aristolochiaceae</taxon>
        <taxon>Aristolochia</taxon>
    </lineage>
</organism>
<dbReference type="InterPro" id="IPR054722">
    <property type="entry name" value="PolX-like_BBD"/>
</dbReference>
<evidence type="ECO:0000259" key="3">
    <source>
        <dbReference type="Pfam" id="PF22936"/>
    </source>
</evidence>
<gene>
    <name evidence="4" type="ORF">H6P81_006835</name>
</gene>
<evidence type="ECO:0000313" key="5">
    <source>
        <dbReference type="Proteomes" id="UP000825729"/>
    </source>
</evidence>
<feature type="compositionally biased region" description="Basic and acidic residues" evidence="1">
    <location>
        <begin position="203"/>
        <end position="214"/>
    </location>
</feature>
<dbReference type="Pfam" id="PF22936">
    <property type="entry name" value="Pol_BBD"/>
    <property type="match status" value="1"/>
</dbReference>
<evidence type="ECO:0000313" key="4">
    <source>
        <dbReference type="EMBL" id="KAG9453931.1"/>
    </source>
</evidence>
<feature type="region of interest" description="Disordered" evidence="1">
    <location>
        <begin position="178"/>
        <end position="218"/>
    </location>
</feature>
<feature type="domain" description="Retrovirus-related Pol polyprotein from transposon TNT 1-94-like beta-barrel" evidence="3">
    <location>
        <begin position="262"/>
        <end position="336"/>
    </location>
</feature>
<comment type="caution">
    <text evidence="4">The sequence shown here is derived from an EMBL/GenBank/DDBJ whole genome shotgun (WGS) entry which is preliminary data.</text>
</comment>
<dbReference type="InterPro" id="IPR029472">
    <property type="entry name" value="Copia-like_N"/>
</dbReference>
<dbReference type="EMBL" id="JAINDJ010000003">
    <property type="protein sequence ID" value="KAG9453931.1"/>
    <property type="molecule type" value="Genomic_DNA"/>
</dbReference>
<evidence type="ECO:0000256" key="1">
    <source>
        <dbReference type="SAM" id="MobiDB-lite"/>
    </source>
</evidence>
<dbReference type="PANTHER" id="PTHR47481">
    <property type="match status" value="1"/>
</dbReference>
<dbReference type="AlphaFoldDB" id="A0AAV7F264"/>
<protein>
    <recommendedName>
        <fullName evidence="6">Retrotransposon Copia-like N-terminal domain-containing protein</fullName>
    </recommendedName>
</protein>
<sequence length="394" mass="42622">MANESSPQSSTTPTTSLLAHSHAPSRGALFDLGQTLGQIYVTVNNIMHHVSVKLDRDNYLLWHQQFLPVFNSQSLMGFVDGSIQTPPQYSSADSSTVTPEYIQWYALDQTIQSWIVATLSNAAIGQTIGLTSASAMWLKLQRVNASTSQARLNHLRFTLQTLRKGNWTPPLDPLNVAARGHCGGGRAGRGRHSKGHGQNSGRGFERNQQDRSDSSNRPFCQICNKKGHSVIQCHNRFNLSYQPPAPPEAHSAQLDNSSDSAWYIDSGASHHISSDASLLTDSGPFNGPDQVMLGNGSGLPISAIGTLNLTPSLLLQGVLFVPSSVNNLLSISKLTSDHNCQVILGSNGFRVQEDNTGKLMLKERSKNDLYVVDHNASPSCLLSSVSDFSSCIVG</sequence>
<dbReference type="PANTHER" id="PTHR47481:SF22">
    <property type="entry name" value="RETROTRANSPOSON GAG DOMAIN-CONTAINING PROTEIN"/>
    <property type="match status" value="1"/>
</dbReference>
<dbReference type="Proteomes" id="UP000825729">
    <property type="component" value="Unassembled WGS sequence"/>
</dbReference>
<dbReference type="Pfam" id="PF14244">
    <property type="entry name" value="Retrotran_gag_3"/>
    <property type="match status" value="1"/>
</dbReference>